<dbReference type="RefSeq" id="WP_105247568.1">
    <property type="nucleotide sequence ID" value="NZ_PSZM01000046.1"/>
</dbReference>
<dbReference type="InterPro" id="IPR026341">
    <property type="entry name" value="T9SS_type_B"/>
</dbReference>
<proteinExistence type="predicted"/>
<evidence type="ECO:0008006" key="3">
    <source>
        <dbReference type="Google" id="ProtNLM"/>
    </source>
</evidence>
<name>A0A2S8A746_9FLAO</name>
<sequence>MKLQKFKLFFLYFTLILLGFNYLFSQSALIPEVKLKDHNNNTKIININCDYNFLPGKKIQLITEFPEIKQPNTYNVESVPYKPIGDFKDGNLVTIKRDNGKQDDTFSNIISLPFDFCFYGNKYNSIIISDNGVVSFNTKLAKDECPYAPVNTLISGLPKNSIFGVFHDMLNINEVRYRVEGTYPNRKVIINYNNIPQYGYPMPNKNSTSQIILYETTNIIDVYIKDRYKNESTNPIFNEDNAYRKNAIVGLTNYDSSNGIIAPGRNSGNWEAHNEGWRFTPNGNTDITIVWKYNGFEISGTRNKKTIIVQPAEDGKYSVEVTYNLCSPFKIKEDIDVKFSNNFPKVKEITTQAFCLDSGKNYTIDLTGYQSEINPDQSLIFTYFENLDTNSIPINPINNPKNYVYSNDKTIYVKVLKKGVCYTIGKINLKLNKKPVVPENQYFEECDPDNGGKKIIKIKNYNFKGLSGTYHKVFTSLSDAQNGIGEINENSFNLDVNGEPDATKTFYLRVWNSNYNDPSCFTIVPFKIKLKKTIRLNIPKEEFEICDVIEGQTIKYDLTQHESQLINFPTNGLTFEYFTDPSYSYWYKISDPKSATITLSATIYVKATSKDYCEGYSQIKFKPVKCSDDIDDGGAGGGGGGGLNLCNADKTSYTVKLDKNYLRYYLPPGLILDKIDIVGFYDLKTNELITKTPPYTYVVSVPSARNIKAVYKIKSNGVETSVKFPVFASAKSEIDPDVFFICDTYIDGLGKEKVSFYNKYKNIINSYYSNRATNILFFKSKQDLLDYKLDNTLENYINETEVVQFEKKTIYVYLKFFGCIYEHEIHFILSPINQKIIGPYEVCDFDNNNKEIINILNKTNYEEDLKALLSPAQLAKLKTPIRYYNTIESASVNYPYQYITNIENFEVNTSPMSVWARLEIQDECPIFVEIKFEFSKTSISLPEYNAELFPCANKNDKNRKIDLNQFIISKDSNSVISFYSTEKGALNGDNGTLLGGRVYDGNPLIYNSVNNEHIIYMRVYDKKTQCVKVIPLKITFIFPLDIINQTINICDSENDKKETVTTQFIQDQFISVNPGLTGPPTTTYKFFATEEEATNNTTASLTTFTVTPTNFIWVRILKNTGDCPIITKIEFDLKESPKLNSSPLSFFICNNNTGNENGETKEIVNLDDYRTKILDLSYNISGYNFSYYDTEEDAKNDIDAKSSAYIINSFPKTIWARVKDKNFGCFSIKSFTIDALNPFKDKGEIKDGEIISCVAGEMSKEINLEEYPPKMIDNNKSNAKDFKITYYTSRKNAVDGINEIPDTEINNYIITPASQIWVKFILRSDSINKCYIIKKLNVTLYSSPKAQDIFPEICDESDGHIDGKFVIPDLDEYRERIIPGETLTTINSLYPFTYYSTITGAKNQDPNDLLNKTNFTFSENNLTHGNGSDPNFYIIYARIDKNDNTGCYSIVGISFLVNKKVPIDKKDPINKTGINLDKCDENTEPGYDDGKSLFNLKSVEDIWAKYLPDNNTKFKYFKTEDDAQNNKNPIDEQELTNYENTVKYNDKVYVRISADRYCDSIAVINLNVYPSIRTKDYDIGNICQFENGTGNDTRIDLTSKISSMQTNLYPNQLNDLHVTFYTNLTDAETGVAPLGDLDTPTAAITNYLPVLGNTTIYVRFESRTKGCFRINKITMNKLKAPEPRPFTMPICDDDLDDIFYIIPDQLDHIGFIDTPTNYNLSYFLTKEDAWKNNAELPKNQKYIINSFDTNIFVRVVDKITGCINVNTIIITTNPKISLINKEVELEACDGDNDGYTSFDLSLVNADIVNSLSETNVKFSYFSSLEDAQKQQNEQTNFSSYQNLNPKVDYVYVRLDELNPIGKKCPSLAKIKLKTYYPDNPLPKFIYLCPRIDSLKLNGGNFDEWEWSLNGKVISTDRYFTVKDIGVYSLKVTKYLNYNLTCSVVFKVEAKHLEDPVILELKAGDNYITVIAKGPQPLEYSIDNINWQTSNTFTNLEPGIYTFYVRSKANGCEAITSKGIIFKVPNAITPNGDGYNDTWKLCGLNLFNSPSQIKIFDRYGKKVFEQQSDNCFLWDGKYLGRNLPTTSYWYIITIADGRKFTGWILLRNYDESYR</sequence>
<evidence type="ECO:0000313" key="1">
    <source>
        <dbReference type="EMBL" id="PQL90391.1"/>
    </source>
</evidence>
<evidence type="ECO:0000313" key="2">
    <source>
        <dbReference type="Proteomes" id="UP000238042"/>
    </source>
</evidence>
<gene>
    <name evidence="1" type="ORF">C4S77_10875</name>
</gene>
<dbReference type="Pfam" id="PF13585">
    <property type="entry name" value="CHU_C"/>
    <property type="match status" value="1"/>
</dbReference>
<dbReference type="EMBL" id="PSZM01000046">
    <property type="protein sequence ID" value="PQL90391.1"/>
    <property type="molecule type" value="Genomic_DNA"/>
</dbReference>
<comment type="caution">
    <text evidence="1">The sequence shown here is derived from an EMBL/GenBank/DDBJ whole genome shotgun (WGS) entry which is preliminary data.</text>
</comment>
<keyword evidence="2" id="KW-1185">Reference proteome</keyword>
<dbReference type="NCBIfam" id="TIGR04131">
    <property type="entry name" value="Bac_Flav_CTERM"/>
    <property type="match status" value="1"/>
</dbReference>
<dbReference type="Proteomes" id="UP000238042">
    <property type="component" value="Unassembled WGS sequence"/>
</dbReference>
<reference evidence="1 2" key="1">
    <citation type="submission" date="2018-02" db="EMBL/GenBank/DDBJ databases">
        <title>Genome sequences of Apibacter spp., gut symbionts of Asian honey bees.</title>
        <authorList>
            <person name="Kwong W.K."/>
            <person name="Steele M.I."/>
            <person name="Moran N.A."/>
        </authorList>
    </citation>
    <scope>NUCLEOTIDE SEQUENCE [LARGE SCALE GENOMIC DNA]</scope>
    <source>
        <strain evidence="2">wkB301</strain>
    </source>
</reference>
<protein>
    <recommendedName>
        <fullName evidence="3">Ig-like domain-containing protein</fullName>
    </recommendedName>
</protein>
<accession>A0A2S8A746</accession>
<organism evidence="1 2">
    <name type="scientific">Apibacter adventoris</name>
    <dbReference type="NCBI Taxonomy" id="1679466"/>
    <lineage>
        <taxon>Bacteria</taxon>
        <taxon>Pseudomonadati</taxon>
        <taxon>Bacteroidota</taxon>
        <taxon>Flavobacteriia</taxon>
        <taxon>Flavobacteriales</taxon>
        <taxon>Weeksellaceae</taxon>
        <taxon>Apibacter</taxon>
    </lineage>
</organism>
<dbReference type="OrthoDB" id="9765926at2"/>